<dbReference type="FunFam" id="3.40.50.150:FF:000009">
    <property type="entry name" value="23S rRNA (Uracil(1939)-C(5))-methyltransferase RlmD"/>
    <property type="match status" value="1"/>
</dbReference>
<dbReference type="Gene3D" id="2.40.50.1070">
    <property type="match status" value="1"/>
</dbReference>
<dbReference type="GO" id="GO:0070475">
    <property type="term" value="P:rRNA base methylation"/>
    <property type="evidence" value="ECO:0007669"/>
    <property type="project" value="TreeGrafter"/>
</dbReference>
<feature type="binding site" evidence="4">
    <location>
        <position position="339"/>
    </location>
    <ligand>
        <name>S-adenosyl-L-methionine</name>
        <dbReference type="ChEBI" id="CHEBI:59789"/>
    </ligand>
</feature>
<dbReference type="Pfam" id="PF01938">
    <property type="entry name" value="TRAM"/>
    <property type="match status" value="1"/>
</dbReference>
<dbReference type="InterPro" id="IPR012340">
    <property type="entry name" value="NA-bd_OB-fold"/>
</dbReference>
<dbReference type="OrthoDB" id="9804590at2"/>
<dbReference type="AlphaFoldDB" id="A0A2T1C503"/>
<name>A0A2T1C503_9CYAN</name>
<gene>
    <name evidence="7" type="ORF">C7B64_08765</name>
</gene>
<feature type="active site" evidence="5">
    <location>
        <position position="411"/>
    </location>
</feature>
<dbReference type="InterPro" id="IPR030390">
    <property type="entry name" value="MeTrfase_TrmA_AS"/>
</dbReference>
<evidence type="ECO:0000256" key="5">
    <source>
        <dbReference type="PROSITE-ProRule" id="PRU10015"/>
    </source>
</evidence>
<dbReference type="SUPFAM" id="SSF53335">
    <property type="entry name" value="S-adenosyl-L-methionine-dependent methyltransferases"/>
    <property type="match status" value="1"/>
</dbReference>
<dbReference type="Gene3D" id="2.40.50.140">
    <property type="entry name" value="Nucleic acid-binding proteins"/>
    <property type="match status" value="1"/>
</dbReference>
<feature type="binding site" evidence="4">
    <location>
        <position position="289"/>
    </location>
    <ligand>
        <name>S-adenosyl-L-methionine</name>
        <dbReference type="ChEBI" id="CHEBI:59789"/>
    </ligand>
</feature>
<dbReference type="Proteomes" id="UP000238762">
    <property type="component" value="Unassembled WGS sequence"/>
</dbReference>
<dbReference type="SUPFAM" id="SSF50249">
    <property type="entry name" value="Nucleic acid-binding proteins"/>
    <property type="match status" value="1"/>
</dbReference>
<evidence type="ECO:0000256" key="1">
    <source>
        <dbReference type="ARBA" id="ARBA00022603"/>
    </source>
</evidence>
<evidence type="ECO:0000313" key="8">
    <source>
        <dbReference type="Proteomes" id="UP000238762"/>
    </source>
</evidence>
<evidence type="ECO:0000256" key="4">
    <source>
        <dbReference type="PROSITE-ProRule" id="PRU01024"/>
    </source>
</evidence>
<evidence type="ECO:0000256" key="3">
    <source>
        <dbReference type="ARBA" id="ARBA00022691"/>
    </source>
</evidence>
<dbReference type="FunFam" id="2.40.50.1070:FF:000003">
    <property type="entry name" value="23S rRNA (Uracil-5-)-methyltransferase RumA"/>
    <property type="match status" value="1"/>
</dbReference>
<dbReference type="CDD" id="cd02440">
    <property type="entry name" value="AdoMet_MTases"/>
    <property type="match status" value="1"/>
</dbReference>
<dbReference type="GO" id="GO:0070041">
    <property type="term" value="F:rRNA (uridine-C5-)-methyltransferase activity"/>
    <property type="evidence" value="ECO:0007669"/>
    <property type="project" value="TreeGrafter"/>
</dbReference>
<evidence type="ECO:0000256" key="2">
    <source>
        <dbReference type="ARBA" id="ARBA00022679"/>
    </source>
</evidence>
<dbReference type="NCBIfam" id="TIGR00479">
    <property type="entry name" value="rumA"/>
    <property type="match status" value="1"/>
</dbReference>
<accession>A0A2T1C503</accession>
<dbReference type="Gene3D" id="3.40.50.150">
    <property type="entry name" value="Vaccinia Virus protein VP39"/>
    <property type="match status" value="1"/>
</dbReference>
<dbReference type="PROSITE" id="PS51687">
    <property type="entry name" value="SAM_MT_RNA_M5U"/>
    <property type="match status" value="1"/>
</dbReference>
<feature type="binding site" evidence="4">
    <location>
        <position position="318"/>
    </location>
    <ligand>
        <name>S-adenosyl-L-methionine</name>
        <dbReference type="ChEBI" id="CHEBI:59789"/>
    </ligand>
</feature>
<dbReference type="RefSeq" id="WP_106288266.1">
    <property type="nucleotide sequence ID" value="NZ_CAWNTC010000007.1"/>
</dbReference>
<feature type="binding site" evidence="4">
    <location>
        <position position="384"/>
    </location>
    <ligand>
        <name>S-adenosyl-L-methionine</name>
        <dbReference type="ChEBI" id="CHEBI:59789"/>
    </ligand>
</feature>
<feature type="domain" description="TRAM" evidence="6">
    <location>
        <begin position="6"/>
        <end position="64"/>
    </location>
</feature>
<dbReference type="InterPro" id="IPR002792">
    <property type="entry name" value="TRAM_dom"/>
</dbReference>
<keyword evidence="8" id="KW-1185">Reference proteome</keyword>
<comment type="caution">
    <text evidence="7">The sequence shown here is derived from an EMBL/GenBank/DDBJ whole genome shotgun (WGS) entry which is preliminary data.</text>
</comment>
<keyword evidence="1 4" id="KW-0489">Methyltransferase</keyword>
<sequence length="457" mass="51467">MSNDRCWQQGKLLELEIIDFNDRGEGVGKYEGRVVFVPDTVPGDVVLVRLDFVKPQYAVGKLQKLVQASGDRIRPACIVADKCGGCQWQHLNYAAQLEAKRHQVIAALQRIGKISNPPVAPVLAAPVPLAYRNKATYPVAKSATQQVQAGYYRRGTHQLINLNQCPVQDSRLNPLLAEVKQDIQNRGWSIYDEVKHDGIIRHLSLRIGRHTGEILLTLVVTNWQLPEVAQQAQEWLERYPQLVGVCLNCNSEKTNAIFGKETRCVLGKAYLEEEFANLRFQLRSDTFFQVYTEQAEALLELITERLELEGNEVLLDAYCGIGTFTLPLALKVKQALGIEMHPASVEQARVNAKLNGIENVEFWAGTVQDCLPKLDIKPDIVILDPPRQGCDRQTLETLKQIQPHRIVYISCKPATLARDLQILCELGIYSLQHVQPTDFFPQTPHVECAAFLVSYRN</sequence>
<dbReference type="PANTHER" id="PTHR11061:SF30">
    <property type="entry name" value="TRNA (URACIL(54)-C(5))-METHYLTRANSFERASE"/>
    <property type="match status" value="1"/>
</dbReference>
<organism evidence="7 8">
    <name type="scientific">Merismopedia glauca CCAP 1448/3</name>
    <dbReference type="NCBI Taxonomy" id="1296344"/>
    <lineage>
        <taxon>Bacteria</taxon>
        <taxon>Bacillati</taxon>
        <taxon>Cyanobacteriota</taxon>
        <taxon>Cyanophyceae</taxon>
        <taxon>Synechococcales</taxon>
        <taxon>Merismopediaceae</taxon>
        <taxon>Merismopedia</taxon>
    </lineage>
</organism>
<keyword evidence="2 4" id="KW-0808">Transferase</keyword>
<evidence type="ECO:0000313" key="7">
    <source>
        <dbReference type="EMBL" id="PSB03339.1"/>
    </source>
</evidence>
<feature type="active site" description="Nucleophile" evidence="4">
    <location>
        <position position="411"/>
    </location>
</feature>
<dbReference type="PANTHER" id="PTHR11061">
    <property type="entry name" value="RNA M5U METHYLTRANSFERASE"/>
    <property type="match status" value="1"/>
</dbReference>
<dbReference type="Pfam" id="PF05958">
    <property type="entry name" value="tRNA_U5-meth_tr"/>
    <property type="match status" value="2"/>
</dbReference>
<evidence type="ECO:0000259" key="6">
    <source>
        <dbReference type="PROSITE" id="PS50926"/>
    </source>
</evidence>
<dbReference type="PROSITE" id="PS50926">
    <property type="entry name" value="TRAM"/>
    <property type="match status" value="1"/>
</dbReference>
<comment type="similarity">
    <text evidence="4">Belongs to the class I-like SAM-binding methyltransferase superfamily. RNA M5U methyltransferase family.</text>
</comment>
<dbReference type="PROSITE" id="PS01230">
    <property type="entry name" value="TRMA_1"/>
    <property type="match status" value="1"/>
</dbReference>
<proteinExistence type="inferred from homology"/>
<dbReference type="InterPro" id="IPR010280">
    <property type="entry name" value="U5_MeTrfase_fam"/>
</dbReference>
<protein>
    <submittedName>
        <fullName evidence="7">23S rRNA (Uracil(1939)-C(5))-methyltransferase RlmD</fullName>
    </submittedName>
</protein>
<dbReference type="InterPro" id="IPR029063">
    <property type="entry name" value="SAM-dependent_MTases_sf"/>
</dbReference>
<keyword evidence="3 4" id="KW-0949">S-adenosyl-L-methionine</keyword>
<reference evidence="7 8" key="2">
    <citation type="submission" date="2018-03" db="EMBL/GenBank/DDBJ databases">
        <title>The ancient ancestry and fast evolution of plastids.</title>
        <authorList>
            <person name="Moore K.R."/>
            <person name="Magnabosco C."/>
            <person name="Momper L."/>
            <person name="Gold D.A."/>
            <person name="Bosak T."/>
            <person name="Fournier G.P."/>
        </authorList>
    </citation>
    <scope>NUCLEOTIDE SEQUENCE [LARGE SCALE GENOMIC DNA]</scope>
    <source>
        <strain evidence="7 8">CCAP 1448/3</strain>
    </source>
</reference>
<reference evidence="7 8" key="1">
    <citation type="submission" date="2018-02" db="EMBL/GenBank/DDBJ databases">
        <authorList>
            <person name="Cohen D.B."/>
            <person name="Kent A.D."/>
        </authorList>
    </citation>
    <scope>NUCLEOTIDE SEQUENCE [LARGE SCALE GENOMIC DNA]</scope>
    <source>
        <strain evidence="7 8">CCAP 1448/3</strain>
    </source>
</reference>
<dbReference type="EMBL" id="PVWJ01000034">
    <property type="protein sequence ID" value="PSB03339.1"/>
    <property type="molecule type" value="Genomic_DNA"/>
</dbReference>